<gene>
    <name evidence="2" type="ORF">PAXRUDRAFT_142634</name>
</gene>
<dbReference type="OrthoDB" id="2928884at2759"/>
<proteinExistence type="predicted"/>
<evidence type="ECO:0000313" key="2">
    <source>
        <dbReference type="EMBL" id="KIK94522.1"/>
    </source>
</evidence>
<reference evidence="2 3" key="1">
    <citation type="submission" date="2014-04" db="EMBL/GenBank/DDBJ databases">
        <authorList>
            <consortium name="DOE Joint Genome Institute"/>
            <person name="Kuo A."/>
            <person name="Kohler A."/>
            <person name="Jargeat P."/>
            <person name="Nagy L.G."/>
            <person name="Floudas D."/>
            <person name="Copeland A."/>
            <person name="Barry K.W."/>
            <person name="Cichocki N."/>
            <person name="Veneault-Fourrey C."/>
            <person name="LaButti K."/>
            <person name="Lindquist E.A."/>
            <person name="Lipzen A."/>
            <person name="Lundell T."/>
            <person name="Morin E."/>
            <person name="Murat C."/>
            <person name="Sun H."/>
            <person name="Tunlid A."/>
            <person name="Henrissat B."/>
            <person name="Grigoriev I.V."/>
            <person name="Hibbett D.S."/>
            <person name="Martin F."/>
            <person name="Nordberg H.P."/>
            <person name="Cantor M.N."/>
            <person name="Hua S.X."/>
        </authorList>
    </citation>
    <scope>NUCLEOTIDE SEQUENCE [LARGE SCALE GENOMIC DNA]</scope>
    <source>
        <strain evidence="2 3">Ve08.2h10</strain>
    </source>
</reference>
<name>A0A0D0DBI3_9AGAM</name>
<dbReference type="HOGENOM" id="CLU_2062233_0_0_1"/>
<evidence type="ECO:0000256" key="1">
    <source>
        <dbReference type="SAM" id="Phobius"/>
    </source>
</evidence>
<keyword evidence="3" id="KW-1185">Reference proteome</keyword>
<reference evidence="3" key="2">
    <citation type="submission" date="2015-01" db="EMBL/GenBank/DDBJ databases">
        <title>Evolutionary Origins and Diversification of the Mycorrhizal Mutualists.</title>
        <authorList>
            <consortium name="DOE Joint Genome Institute"/>
            <consortium name="Mycorrhizal Genomics Consortium"/>
            <person name="Kohler A."/>
            <person name="Kuo A."/>
            <person name="Nagy L.G."/>
            <person name="Floudas D."/>
            <person name="Copeland A."/>
            <person name="Barry K.W."/>
            <person name="Cichocki N."/>
            <person name="Veneault-Fourrey C."/>
            <person name="LaButti K."/>
            <person name="Lindquist E.A."/>
            <person name="Lipzen A."/>
            <person name="Lundell T."/>
            <person name="Morin E."/>
            <person name="Murat C."/>
            <person name="Riley R."/>
            <person name="Ohm R."/>
            <person name="Sun H."/>
            <person name="Tunlid A."/>
            <person name="Henrissat B."/>
            <person name="Grigoriev I.V."/>
            <person name="Hibbett D.S."/>
            <person name="Martin F."/>
        </authorList>
    </citation>
    <scope>NUCLEOTIDE SEQUENCE [LARGE SCALE GENOMIC DNA]</scope>
    <source>
        <strain evidence="3">Ve08.2h10</strain>
    </source>
</reference>
<feature type="transmembrane region" description="Helical" evidence="1">
    <location>
        <begin position="97"/>
        <end position="116"/>
    </location>
</feature>
<dbReference type="AlphaFoldDB" id="A0A0D0DBI3"/>
<dbReference type="InParanoid" id="A0A0D0DBI3"/>
<accession>A0A0D0DBI3</accession>
<feature type="transmembrane region" description="Helical" evidence="1">
    <location>
        <begin position="18"/>
        <end position="36"/>
    </location>
</feature>
<keyword evidence="1" id="KW-0472">Membrane</keyword>
<organism evidence="2 3">
    <name type="scientific">Paxillus rubicundulus Ve08.2h10</name>
    <dbReference type="NCBI Taxonomy" id="930991"/>
    <lineage>
        <taxon>Eukaryota</taxon>
        <taxon>Fungi</taxon>
        <taxon>Dikarya</taxon>
        <taxon>Basidiomycota</taxon>
        <taxon>Agaricomycotina</taxon>
        <taxon>Agaricomycetes</taxon>
        <taxon>Agaricomycetidae</taxon>
        <taxon>Boletales</taxon>
        <taxon>Paxilineae</taxon>
        <taxon>Paxillaceae</taxon>
        <taxon>Paxillus</taxon>
    </lineage>
</organism>
<sequence length="119" mass="13114">MAEDTLEVSPKTSEIENIVTVGVCKSLMAFVLAYLLSEPKASGRNTIVIDSRATSHMTYFLLVPPHLVAFGDNSTTSAIRIGIIVLFSTISKRKYEIVLTNVLLILEFQISLISIIRKS</sequence>
<protein>
    <submittedName>
        <fullName evidence="2">Uncharacterized protein</fullName>
    </submittedName>
</protein>
<evidence type="ECO:0000313" key="3">
    <source>
        <dbReference type="Proteomes" id="UP000054538"/>
    </source>
</evidence>
<keyword evidence="1" id="KW-0812">Transmembrane</keyword>
<dbReference type="EMBL" id="KN825100">
    <property type="protein sequence ID" value="KIK94522.1"/>
    <property type="molecule type" value="Genomic_DNA"/>
</dbReference>
<keyword evidence="1" id="KW-1133">Transmembrane helix</keyword>
<dbReference type="Proteomes" id="UP000054538">
    <property type="component" value="Unassembled WGS sequence"/>
</dbReference>